<dbReference type="OrthoDB" id="163447at2"/>
<dbReference type="Proteomes" id="UP000185696">
    <property type="component" value="Unassembled WGS sequence"/>
</dbReference>
<dbReference type="Pfam" id="PF05800">
    <property type="entry name" value="GvpO"/>
    <property type="match status" value="1"/>
</dbReference>
<proteinExistence type="predicted"/>
<dbReference type="GO" id="GO:0031412">
    <property type="term" value="P:gas vesicle organization"/>
    <property type="evidence" value="ECO:0007669"/>
    <property type="project" value="InterPro"/>
</dbReference>
<evidence type="ECO:0000313" key="2">
    <source>
        <dbReference type="Proteomes" id="UP000185696"/>
    </source>
</evidence>
<keyword evidence="2" id="KW-1185">Reference proteome</keyword>
<dbReference type="AlphaFoldDB" id="A0A7Z1B164"/>
<gene>
    <name evidence="1" type="ORF">BLA60_04655</name>
</gene>
<accession>A0A7Z1B164</accession>
<comment type="caution">
    <text evidence="1">The sequence shown here is derived from an EMBL/GenBank/DDBJ whole genome shotgun (WGS) entry which is preliminary data.</text>
</comment>
<dbReference type="InterPro" id="IPR008634">
    <property type="entry name" value="Gas-vesicle_GvpO"/>
</dbReference>
<dbReference type="EMBL" id="MSIF01000001">
    <property type="protein sequence ID" value="OLF14588.1"/>
    <property type="molecule type" value="Genomic_DNA"/>
</dbReference>
<evidence type="ECO:0000313" key="1">
    <source>
        <dbReference type="EMBL" id="OLF14588.1"/>
    </source>
</evidence>
<name>A0A7Z1B164_9PSEU</name>
<protein>
    <submittedName>
        <fullName evidence="1">Gas vesicle protein</fullName>
    </submittedName>
</protein>
<reference evidence="1 2" key="1">
    <citation type="submission" date="2016-12" db="EMBL/GenBank/DDBJ databases">
        <title>The draft genome sequence of Actinophytocola xinjiangensis.</title>
        <authorList>
            <person name="Wang W."/>
            <person name="Yuan L."/>
        </authorList>
    </citation>
    <scope>NUCLEOTIDE SEQUENCE [LARGE SCALE GENOMIC DNA]</scope>
    <source>
        <strain evidence="1 2">CGMCC 4.4663</strain>
    </source>
</reference>
<organism evidence="1 2">
    <name type="scientific">Actinophytocola xinjiangensis</name>
    <dbReference type="NCBI Taxonomy" id="485602"/>
    <lineage>
        <taxon>Bacteria</taxon>
        <taxon>Bacillati</taxon>
        <taxon>Actinomycetota</taxon>
        <taxon>Actinomycetes</taxon>
        <taxon>Pseudonocardiales</taxon>
        <taxon>Pseudonocardiaceae</taxon>
    </lineage>
</organism>
<sequence>MAGTTTSATRAAAQAQEHLSALTTKDVSGVVSVEPTEDGWLVEVEVIEDHRIPASSDMLAVYEAALDEQGDLLSYRRTRRYPRGRADVGRN</sequence>